<dbReference type="InterPro" id="IPR022682">
    <property type="entry name" value="Calpain_domain_III"/>
</dbReference>
<dbReference type="SMART" id="SM00720">
    <property type="entry name" value="calpain_III"/>
    <property type="match status" value="1"/>
</dbReference>
<dbReference type="InterPro" id="IPR036213">
    <property type="entry name" value="Calpain_III_sf"/>
</dbReference>
<feature type="active site" evidence="6">
    <location>
        <position position="277"/>
    </location>
</feature>
<dbReference type="SMART" id="SM00054">
    <property type="entry name" value="EFh"/>
    <property type="match status" value="2"/>
</dbReference>
<dbReference type="PROSITE" id="PS50203">
    <property type="entry name" value="CALPAIN_CAT"/>
    <property type="match status" value="1"/>
</dbReference>
<dbReference type="PRINTS" id="PR00704">
    <property type="entry name" value="CALPAIN"/>
</dbReference>
<dbReference type="PROSITE" id="PS00018">
    <property type="entry name" value="EF_HAND_1"/>
    <property type="match status" value="1"/>
</dbReference>
<evidence type="ECO:0000256" key="6">
    <source>
        <dbReference type="PROSITE-ProRule" id="PRU00239"/>
    </source>
</evidence>
<sequence length="698" mass="79866">MPYKQWHEDYREIKRKCRNGDLFEDPEFPTIDSKVFKKRVLPGGQSFEWLRPQEILDRQGVREKAKFVVGGASRLDINQGMLGDCWLLAALASLTQEEKLMNRVLSSGEYDDFDSPGYCGAFKFNIWQDGEWTEVIIDDRLPTYRNKLVFMHSKEKNEFWCALLEKAYAKLNGSYEALKGGQTIEAMEDFTGGLGEDFDMKKMRQDRKLADELKGIFKIIEKGLRRGDLMGCSITAAPNQIEAKGDLGLVKGHAYSVTGANTVNYHGRDVQLVRVRNPWGNDREWEGPWGDKSSEWRGLSDSEKRKLNLSFADDGEFWMSFDDFTRYFDKLEICHLGPDSAKPGVGQANNWEGRTEKGAWIRGSSAGGCRNFLNTFSSNPQYRVDLEDADDDEDDKCSLTVALMQTKRRKLKAEEGKPMLTIGFSIYKITDEDLKGGRADRDFFAYHASTARSPVFINSREVTGRYLLDPGSYLIIPTTFEPNHQGDFIVRVYSEKPVSSKKVDVKTSIQSRGERRSRYREQSKEDSDSVDSSFKQLFLKLAGVDREIDAFELQQILSTATKKVLRDKEFSLEACRSIIDLKDDDKTGKLDYDEFKEVWQMVKDLLKIFAEHDADNSGTMDMFEMRRALSKQGINLSDETLNAMASRFNNKKGSLSFDDFLQIVCRIYSLKDNFDRYADRTGTAKFSLDEFLRACVTL</sequence>
<evidence type="ECO:0000256" key="3">
    <source>
        <dbReference type="ARBA" id="ARBA00022801"/>
    </source>
</evidence>
<dbReference type="CDD" id="cd00044">
    <property type="entry name" value="CysPc"/>
    <property type="match status" value="1"/>
</dbReference>
<keyword evidence="11" id="KW-1185">Reference proteome</keyword>
<dbReference type="InterPro" id="IPR018247">
    <property type="entry name" value="EF_Hand_1_Ca_BS"/>
</dbReference>
<dbReference type="PANTHER" id="PTHR10183:SF433">
    <property type="entry name" value="CALPAIN-A-RELATED"/>
    <property type="match status" value="1"/>
</dbReference>
<feature type="domain" description="EF-hand" evidence="9">
    <location>
        <begin position="600"/>
        <end position="635"/>
    </location>
</feature>
<keyword evidence="3 6" id="KW-0378">Hydrolase</keyword>
<feature type="active site" evidence="6">
    <location>
        <position position="253"/>
    </location>
</feature>
<evidence type="ECO:0000259" key="9">
    <source>
        <dbReference type="PROSITE" id="PS50222"/>
    </source>
</evidence>
<evidence type="ECO:0000256" key="4">
    <source>
        <dbReference type="ARBA" id="ARBA00022807"/>
    </source>
</evidence>
<dbReference type="PROSITE" id="PS50222">
    <property type="entry name" value="EF_HAND_2"/>
    <property type="match status" value="1"/>
</dbReference>
<dbReference type="SUPFAM" id="SSF49758">
    <property type="entry name" value="Calpain large subunit, middle domain (domain III)"/>
    <property type="match status" value="1"/>
</dbReference>
<keyword evidence="5" id="KW-0106">Calcium</keyword>
<dbReference type="InterPro" id="IPR038765">
    <property type="entry name" value="Papain-like_cys_pep_sf"/>
</dbReference>
<evidence type="ECO:0000313" key="11">
    <source>
        <dbReference type="Proteomes" id="UP001159405"/>
    </source>
</evidence>
<evidence type="ECO:0000313" key="10">
    <source>
        <dbReference type="EMBL" id="CAH3140743.1"/>
    </source>
</evidence>
<dbReference type="InterPro" id="IPR022684">
    <property type="entry name" value="Calpain_cysteine_protease"/>
</dbReference>
<dbReference type="SUPFAM" id="SSF54001">
    <property type="entry name" value="Cysteine proteinases"/>
    <property type="match status" value="1"/>
</dbReference>
<dbReference type="EMBL" id="CALNXK010000065">
    <property type="protein sequence ID" value="CAH3140743.1"/>
    <property type="molecule type" value="Genomic_DNA"/>
</dbReference>
<feature type="domain" description="Calpain catalytic" evidence="8">
    <location>
        <begin position="22"/>
        <end position="337"/>
    </location>
</feature>
<organism evidence="10 11">
    <name type="scientific">Porites lobata</name>
    <dbReference type="NCBI Taxonomy" id="104759"/>
    <lineage>
        <taxon>Eukaryota</taxon>
        <taxon>Metazoa</taxon>
        <taxon>Cnidaria</taxon>
        <taxon>Anthozoa</taxon>
        <taxon>Hexacorallia</taxon>
        <taxon>Scleractinia</taxon>
        <taxon>Fungiina</taxon>
        <taxon>Poritidae</taxon>
        <taxon>Porites</taxon>
    </lineage>
</organism>
<evidence type="ECO:0000256" key="2">
    <source>
        <dbReference type="ARBA" id="ARBA00022670"/>
    </source>
</evidence>
<dbReference type="InterPro" id="IPR022683">
    <property type="entry name" value="Calpain_III"/>
</dbReference>
<name>A0ABN8PFT9_9CNID</name>
<gene>
    <name evidence="10" type="ORF">PLOB_00041362</name>
</gene>
<dbReference type="InterPro" id="IPR002048">
    <property type="entry name" value="EF_hand_dom"/>
</dbReference>
<keyword evidence="4 6" id="KW-0788">Thiol protease</keyword>
<dbReference type="InterPro" id="IPR011992">
    <property type="entry name" value="EF-hand-dom_pair"/>
</dbReference>
<keyword evidence="2 6" id="KW-0645">Protease</keyword>
<dbReference type="Gene3D" id="1.10.238.10">
    <property type="entry name" value="EF-hand"/>
    <property type="match status" value="1"/>
</dbReference>
<evidence type="ECO:0000259" key="8">
    <source>
        <dbReference type="PROSITE" id="PS50203"/>
    </source>
</evidence>
<evidence type="ECO:0000256" key="5">
    <source>
        <dbReference type="ARBA" id="ARBA00022837"/>
    </source>
</evidence>
<dbReference type="Gene3D" id="3.90.70.10">
    <property type="entry name" value="Cysteine proteinases"/>
    <property type="match status" value="1"/>
</dbReference>
<comment type="similarity">
    <text evidence="1">Belongs to the peptidase C2 family.</text>
</comment>
<dbReference type="Proteomes" id="UP001159405">
    <property type="component" value="Unassembled WGS sequence"/>
</dbReference>
<reference evidence="10 11" key="1">
    <citation type="submission" date="2022-05" db="EMBL/GenBank/DDBJ databases">
        <authorList>
            <consortium name="Genoscope - CEA"/>
            <person name="William W."/>
        </authorList>
    </citation>
    <scope>NUCLEOTIDE SEQUENCE [LARGE SCALE GENOMIC DNA]</scope>
</reference>
<comment type="caution">
    <text evidence="10">The sequence shown here is derived from an EMBL/GenBank/DDBJ whole genome shotgun (WGS) entry which is preliminary data.</text>
</comment>
<accession>A0ABN8PFT9</accession>
<dbReference type="InterPro" id="IPR033883">
    <property type="entry name" value="C2_III"/>
</dbReference>
<dbReference type="Gene3D" id="2.60.120.380">
    <property type="match status" value="1"/>
</dbReference>
<dbReference type="CDD" id="cd00214">
    <property type="entry name" value="Calpain_III"/>
    <property type="match status" value="1"/>
</dbReference>
<dbReference type="PROSITE" id="PS00139">
    <property type="entry name" value="THIOL_PROTEASE_CYS"/>
    <property type="match status" value="1"/>
</dbReference>
<dbReference type="Pfam" id="PF00648">
    <property type="entry name" value="Peptidase_C2"/>
    <property type="match status" value="1"/>
</dbReference>
<dbReference type="PANTHER" id="PTHR10183">
    <property type="entry name" value="CALPAIN"/>
    <property type="match status" value="1"/>
</dbReference>
<protein>
    <submittedName>
        <fullName evidence="10">Uncharacterized protein</fullName>
    </submittedName>
</protein>
<feature type="region of interest" description="Disordered" evidence="7">
    <location>
        <begin position="504"/>
        <end position="527"/>
    </location>
</feature>
<evidence type="ECO:0000256" key="1">
    <source>
        <dbReference type="ARBA" id="ARBA00007623"/>
    </source>
</evidence>
<evidence type="ECO:0000256" key="7">
    <source>
        <dbReference type="SAM" id="MobiDB-lite"/>
    </source>
</evidence>
<feature type="active site" evidence="6">
    <location>
        <position position="85"/>
    </location>
</feature>
<dbReference type="Pfam" id="PF01067">
    <property type="entry name" value="Calpain_III"/>
    <property type="match status" value="1"/>
</dbReference>
<dbReference type="InterPro" id="IPR001300">
    <property type="entry name" value="Peptidase_C2_calpain_cat"/>
</dbReference>
<dbReference type="SMART" id="SM00230">
    <property type="entry name" value="CysPc"/>
    <property type="match status" value="1"/>
</dbReference>
<dbReference type="SUPFAM" id="SSF47473">
    <property type="entry name" value="EF-hand"/>
    <property type="match status" value="1"/>
</dbReference>
<dbReference type="InterPro" id="IPR000169">
    <property type="entry name" value="Pept_cys_AS"/>
</dbReference>
<feature type="compositionally biased region" description="Basic and acidic residues" evidence="7">
    <location>
        <begin position="512"/>
        <end position="527"/>
    </location>
</feature>
<proteinExistence type="inferred from homology"/>